<dbReference type="SUPFAM" id="SSF46785">
    <property type="entry name" value="Winged helix' DNA-binding domain"/>
    <property type="match status" value="1"/>
</dbReference>
<proteinExistence type="inferred from homology"/>
<dbReference type="GO" id="GO:0003677">
    <property type="term" value="F:DNA binding"/>
    <property type="evidence" value="ECO:0007669"/>
    <property type="project" value="UniProtKB-KW"/>
</dbReference>
<dbReference type="AlphaFoldDB" id="A0A1G7GCZ6"/>
<evidence type="ECO:0000256" key="4">
    <source>
        <dbReference type="ARBA" id="ARBA00023163"/>
    </source>
</evidence>
<name>A0A1G7GCZ6_9BACT</name>
<evidence type="ECO:0000313" key="5">
    <source>
        <dbReference type="EMBL" id="SDE86004.1"/>
    </source>
</evidence>
<keyword evidence="4" id="KW-0804">Transcription</keyword>
<evidence type="ECO:0000256" key="1">
    <source>
        <dbReference type="ARBA" id="ARBA00011046"/>
    </source>
</evidence>
<gene>
    <name evidence="5" type="ORF">SAMN04487996_107212</name>
</gene>
<dbReference type="Proteomes" id="UP000198748">
    <property type="component" value="Unassembled WGS sequence"/>
</dbReference>
<evidence type="ECO:0000256" key="2">
    <source>
        <dbReference type="ARBA" id="ARBA00023015"/>
    </source>
</evidence>
<keyword evidence="3" id="KW-0238">DNA-binding</keyword>
<protein>
    <submittedName>
        <fullName evidence="5">Predicted transcriptional regulator</fullName>
    </submittedName>
</protein>
<dbReference type="InterPro" id="IPR036390">
    <property type="entry name" value="WH_DNA-bd_sf"/>
</dbReference>
<dbReference type="STRING" id="659014.SAMN04487996_107212"/>
<evidence type="ECO:0000256" key="3">
    <source>
        <dbReference type="ARBA" id="ARBA00023125"/>
    </source>
</evidence>
<reference evidence="6" key="1">
    <citation type="submission" date="2016-10" db="EMBL/GenBank/DDBJ databases">
        <authorList>
            <person name="Varghese N."/>
            <person name="Submissions S."/>
        </authorList>
    </citation>
    <scope>NUCLEOTIDE SEQUENCE [LARGE SCALE GENOMIC DNA]</scope>
    <source>
        <strain evidence="6">DSM 25329</strain>
    </source>
</reference>
<accession>A0A1G7GCZ6</accession>
<dbReference type="GO" id="GO:0045892">
    <property type="term" value="P:negative regulation of DNA-templated transcription"/>
    <property type="evidence" value="ECO:0007669"/>
    <property type="project" value="InterPro"/>
</dbReference>
<dbReference type="EMBL" id="FNAN01000007">
    <property type="protein sequence ID" value="SDE86004.1"/>
    <property type="molecule type" value="Genomic_DNA"/>
</dbReference>
<dbReference type="InterPro" id="IPR005650">
    <property type="entry name" value="BlaI_family"/>
</dbReference>
<keyword evidence="6" id="KW-1185">Reference proteome</keyword>
<comment type="similarity">
    <text evidence="1">Belongs to the BlaI transcriptional regulatory family.</text>
</comment>
<dbReference type="PIRSF" id="PIRSF019455">
    <property type="entry name" value="CopR_AtkY"/>
    <property type="match status" value="1"/>
</dbReference>
<dbReference type="InterPro" id="IPR036388">
    <property type="entry name" value="WH-like_DNA-bd_sf"/>
</dbReference>
<keyword evidence="2" id="KW-0805">Transcription regulation</keyword>
<dbReference type="Gene3D" id="1.10.4040.10">
    <property type="entry name" value="Penicillinase repressor domain"/>
    <property type="match status" value="1"/>
</dbReference>
<organism evidence="5 6">
    <name type="scientific">Dyadobacter soli</name>
    <dbReference type="NCBI Taxonomy" id="659014"/>
    <lineage>
        <taxon>Bacteria</taxon>
        <taxon>Pseudomonadati</taxon>
        <taxon>Bacteroidota</taxon>
        <taxon>Cytophagia</taxon>
        <taxon>Cytophagales</taxon>
        <taxon>Spirosomataceae</taxon>
        <taxon>Dyadobacter</taxon>
    </lineage>
</organism>
<evidence type="ECO:0000313" key="6">
    <source>
        <dbReference type="Proteomes" id="UP000198748"/>
    </source>
</evidence>
<dbReference type="Pfam" id="PF03965">
    <property type="entry name" value="Penicillinase_R"/>
    <property type="match status" value="1"/>
</dbReference>
<dbReference type="Gene3D" id="1.10.10.10">
    <property type="entry name" value="Winged helix-like DNA-binding domain superfamily/Winged helix DNA-binding domain"/>
    <property type="match status" value="1"/>
</dbReference>
<sequence length="135" mass="15315">MYLIFIAMSSEKTEPTKAELDILAILWKHGPSTVRAVHDQLNNFKEVNYTTTLKQMQLMAEKGMLTRDETSMKHIYAAVEEEQKTKGLLLDRFVDHLYGGSASNLVMQLLDNKKASKAELDEIRAVLDQLEKGNS</sequence>